<dbReference type="KEGG" id="ter:Tery_2270"/>
<feature type="domain" description="Methyltransferase" evidence="1">
    <location>
        <begin position="1"/>
        <end position="67"/>
    </location>
</feature>
<dbReference type="OrthoDB" id="9804312at2"/>
<dbReference type="Pfam" id="PF13649">
    <property type="entry name" value="Methyltransf_25"/>
    <property type="match status" value="1"/>
</dbReference>
<dbReference type="STRING" id="203124.Tery_2270"/>
<dbReference type="EMBL" id="CP000393">
    <property type="protein sequence ID" value="ABG51498.1"/>
    <property type="molecule type" value="Genomic_DNA"/>
</dbReference>
<reference evidence="2" key="1">
    <citation type="submission" date="2006-06" db="EMBL/GenBank/DDBJ databases">
        <title>Complete sequence of Trichodesmium erythraeum IMS101.</title>
        <authorList>
            <consortium name="US DOE Joint Genome Institute"/>
            <person name="Copeland A."/>
            <person name="Lucas S."/>
            <person name="Lapidus A."/>
            <person name="Barry K."/>
            <person name="Detter J.C."/>
            <person name="Glavina del Rio T."/>
            <person name="Hammon N."/>
            <person name="Israni S."/>
            <person name="Dalin E."/>
            <person name="Tice H."/>
            <person name="Pitluck S."/>
            <person name="Kiss H."/>
            <person name="Munk A.C."/>
            <person name="Brettin T."/>
            <person name="Bruce D."/>
            <person name="Han C."/>
            <person name="Tapia R."/>
            <person name="Gilna P."/>
            <person name="Schmutz J."/>
            <person name="Larimer F."/>
            <person name="Land M."/>
            <person name="Hauser L."/>
            <person name="Kyrpides N."/>
            <person name="Kim E."/>
            <person name="Richardson P."/>
        </authorList>
    </citation>
    <scope>NUCLEOTIDE SEQUENCE [LARGE SCALE GENOMIC DNA]</scope>
    <source>
        <strain evidence="2">IMS101</strain>
    </source>
</reference>
<proteinExistence type="predicted"/>
<dbReference type="InterPro" id="IPR041698">
    <property type="entry name" value="Methyltransf_25"/>
</dbReference>
<accession>Q112S6</accession>
<sequence>MDIGIGTALIVENLLQIEPDYRITGIDTSESLLEEAQKRLGKKVDLYFQNVSELDIGKKFDVAYSRGAA</sequence>
<evidence type="ECO:0000259" key="1">
    <source>
        <dbReference type="Pfam" id="PF13649"/>
    </source>
</evidence>
<dbReference type="SUPFAM" id="SSF53335">
    <property type="entry name" value="S-adenosyl-L-methionine-dependent methyltransferases"/>
    <property type="match status" value="1"/>
</dbReference>
<name>Q112S6_TRIEI</name>
<evidence type="ECO:0000313" key="2">
    <source>
        <dbReference type="EMBL" id="ABG51498.1"/>
    </source>
</evidence>
<dbReference type="AlphaFoldDB" id="Q112S6"/>
<dbReference type="InterPro" id="IPR029063">
    <property type="entry name" value="SAM-dependent_MTases_sf"/>
</dbReference>
<dbReference type="RefSeq" id="WP_011611866.1">
    <property type="nucleotide sequence ID" value="NC_008312.1"/>
</dbReference>
<organism evidence="2">
    <name type="scientific">Trichodesmium erythraeum (strain IMS101)</name>
    <dbReference type="NCBI Taxonomy" id="203124"/>
    <lineage>
        <taxon>Bacteria</taxon>
        <taxon>Bacillati</taxon>
        <taxon>Cyanobacteriota</taxon>
        <taxon>Cyanophyceae</taxon>
        <taxon>Oscillatoriophycideae</taxon>
        <taxon>Oscillatoriales</taxon>
        <taxon>Microcoleaceae</taxon>
        <taxon>Trichodesmium</taxon>
    </lineage>
</organism>
<dbReference type="HOGENOM" id="CLU_2774778_0_0_3"/>
<dbReference type="Gene3D" id="3.40.50.150">
    <property type="entry name" value="Vaccinia Virus protein VP39"/>
    <property type="match status" value="1"/>
</dbReference>
<gene>
    <name evidence="2" type="ordered locus">Tery_2270</name>
</gene>
<dbReference type="eggNOG" id="COG4106">
    <property type="taxonomic scope" value="Bacteria"/>
</dbReference>
<protein>
    <recommendedName>
        <fullName evidence="1">Methyltransferase domain-containing protein</fullName>
    </recommendedName>
</protein>